<feature type="domain" description="Glycosyl transferase family 1" evidence="1">
    <location>
        <begin position="173"/>
        <end position="319"/>
    </location>
</feature>
<dbReference type="SUPFAM" id="SSF53756">
    <property type="entry name" value="UDP-Glycosyltransferase/glycogen phosphorylase"/>
    <property type="match status" value="1"/>
</dbReference>
<dbReference type="InterPro" id="IPR028098">
    <property type="entry name" value="Glyco_trans_4-like_N"/>
</dbReference>
<evidence type="ECO:0000259" key="1">
    <source>
        <dbReference type="Pfam" id="PF00534"/>
    </source>
</evidence>
<protein>
    <recommendedName>
        <fullName evidence="5">UDP-D-galactose:(Glucosyl)lipopolysaccharide-1, 6-D-galactosyltransferase</fullName>
    </recommendedName>
</protein>
<evidence type="ECO:0000313" key="3">
    <source>
        <dbReference type="EMBL" id="GGE81800.1"/>
    </source>
</evidence>
<dbReference type="EMBL" id="BMFK01000004">
    <property type="protein sequence ID" value="GGE81800.1"/>
    <property type="molecule type" value="Genomic_DNA"/>
</dbReference>
<reference evidence="3" key="1">
    <citation type="journal article" date="2014" name="Int. J. Syst. Evol. Microbiol.">
        <title>Complete genome sequence of Corynebacterium casei LMG S-19264T (=DSM 44701T), isolated from a smear-ripened cheese.</title>
        <authorList>
            <consortium name="US DOE Joint Genome Institute (JGI-PGF)"/>
            <person name="Walter F."/>
            <person name="Albersmeier A."/>
            <person name="Kalinowski J."/>
            <person name="Ruckert C."/>
        </authorList>
    </citation>
    <scope>NUCLEOTIDE SEQUENCE</scope>
    <source>
        <strain evidence="3">CGMCC 1.12698</strain>
    </source>
</reference>
<dbReference type="Gene3D" id="3.40.50.2000">
    <property type="entry name" value="Glycogen Phosphorylase B"/>
    <property type="match status" value="2"/>
</dbReference>
<proteinExistence type="predicted"/>
<evidence type="ECO:0008006" key="5">
    <source>
        <dbReference type="Google" id="ProtNLM"/>
    </source>
</evidence>
<reference evidence="3" key="2">
    <citation type="submission" date="2020-09" db="EMBL/GenBank/DDBJ databases">
        <authorList>
            <person name="Sun Q."/>
            <person name="Zhou Y."/>
        </authorList>
    </citation>
    <scope>NUCLEOTIDE SEQUENCE</scope>
    <source>
        <strain evidence="3">CGMCC 1.12698</strain>
    </source>
</reference>
<sequence length="497" mass="55983">MIIDIVLVYAMGKGGLEDVISTTSKELVKRGHTVRIFQAYPPQYMEWCGTLEQIYYYGEKGDLDSEDSLSLSNGYKNILSQLEKPDVILATHAPNLSFICRNAIAQLDIKEPPIISWLHGPPEYFGGQRSLKYSDAHLAISTIIGNSIQENVMEDIPVYYIGNPVNMGDFKRIPRSNNGLKLLYIGRLSEHEKRLSTLFRGLEKLQGKWSLSIIGDGPDRGYLENLSKELDIFHKIDWLGWQRNPWDCVECADVLVLSSDFEGFGLVLVEALGRGIPVISTKCAGPIDIVREHENGWLVTVGDWQGFSETFQQIMDGKKRLPDAEICEKSVEKFRAPNVINKIEQILNYYYRVSLEGENYSSLENYVVKDDLIYKSEIVNLAIQTTIDGIQYLGSSSTSNERDKLVKWFSLDFIEVIENDMDSQVDVELSATVCSPKVTAINYTCTKANVEFVLHNIGQEFGNILDEKVNCSVTLSNQGGIWKIFSLSVSEPLVSLQ</sequence>
<dbReference type="PANTHER" id="PTHR12526:SF630">
    <property type="entry name" value="GLYCOSYLTRANSFERASE"/>
    <property type="match status" value="1"/>
</dbReference>
<accession>A0A917AW27</accession>
<dbReference type="Pfam" id="PF13439">
    <property type="entry name" value="Glyco_transf_4"/>
    <property type="match status" value="1"/>
</dbReference>
<dbReference type="GO" id="GO:0016757">
    <property type="term" value="F:glycosyltransferase activity"/>
    <property type="evidence" value="ECO:0007669"/>
    <property type="project" value="InterPro"/>
</dbReference>
<organism evidence="3 4">
    <name type="scientific">Priestia taiwanensis</name>
    <dbReference type="NCBI Taxonomy" id="1347902"/>
    <lineage>
        <taxon>Bacteria</taxon>
        <taxon>Bacillati</taxon>
        <taxon>Bacillota</taxon>
        <taxon>Bacilli</taxon>
        <taxon>Bacillales</taxon>
        <taxon>Bacillaceae</taxon>
        <taxon>Priestia</taxon>
    </lineage>
</organism>
<dbReference type="Proteomes" id="UP000605259">
    <property type="component" value="Unassembled WGS sequence"/>
</dbReference>
<feature type="domain" description="Glycosyltransferase subfamily 4-like N-terminal" evidence="2">
    <location>
        <begin position="14"/>
        <end position="166"/>
    </location>
</feature>
<comment type="caution">
    <text evidence="3">The sequence shown here is derived from an EMBL/GenBank/DDBJ whole genome shotgun (WGS) entry which is preliminary data.</text>
</comment>
<evidence type="ECO:0000313" key="4">
    <source>
        <dbReference type="Proteomes" id="UP000605259"/>
    </source>
</evidence>
<dbReference type="PANTHER" id="PTHR12526">
    <property type="entry name" value="GLYCOSYLTRANSFERASE"/>
    <property type="match status" value="1"/>
</dbReference>
<name>A0A917AW27_9BACI</name>
<dbReference type="CDD" id="cd03811">
    <property type="entry name" value="GT4_GT28_WabH-like"/>
    <property type="match status" value="1"/>
</dbReference>
<keyword evidence="4" id="KW-1185">Reference proteome</keyword>
<dbReference type="AlphaFoldDB" id="A0A917AW27"/>
<dbReference type="InterPro" id="IPR001296">
    <property type="entry name" value="Glyco_trans_1"/>
</dbReference>
<dbReference type="RefSeq" id="WP_188389714.1">
    <property type="nucleotide sequence ID" value="NZ_BMFK01000004.1"/>
</dbReference>
<gene>
    <name evidence="3" type="ORF">GCM10007140_34340</name>
</gene>
<dbReference type="Pfam" id="PF00534">
    <property type="entry name" value="Glycos_transf_1"/>
    <property type="match status" value="1"/>
</dbReference>
<evidence type="ECO:0000259" key="2">
    <source>
        <dbReference type="Pfam" id="PF13439"/>
    </source>
</evidence>